<dbReference type="Proteomes" id="UP000266723">
    <property type="component" value="Unassembled WGS sequence"/>
</dbReference>
<organism evidence="1 2">
    <name type="scientific">Brassica cretica</name>
    <name type="common">Mustard</name>
    <dbReference type="NCBI Taxonomy" id="69181"/>
    <lineage>
        <taxon>Eukaryota</taxon>
        <taxon>Viridiplantae</taxon>
        <taxon>Streptophyta</taxon>
        <taxon>Embryophyta</taxon>
        <taxon>Tracheophyta</taxon>
        <taxon>Spermatophyta</taxon>
        <taxon>Magnoliopsida</taxon>
        <taxon>eudicotyledons</taxon>
        <taxon>Gunneridae</taxon>
        <taxon>Pentapetalae</taxon>
        <taxon>rosids</taxon>
        <taxon>malvids</taxon>
        <taxon>Brassicales</taxon>
        <taxon>Brassicaceae</taxon>
        <taxon>Brassiceae</taxon>
        <taxon>Brassica</taxon>
    </lineage>
</organism>
<protein>
    <submittedName>
        <fullName evidence="1">Uncharacterized protein</fullName>
    </submittedName>
</protein>
<sequence length="85" mass="8996">MIIAIAHEIDGGFCVFSHLCFRSLRRFSVRRVKLSSPISYGSLFIDRRGNDPLFSGGSSSTCSGKSFCGDPDSGGSSVSAVGKLC</sequence>
<gene>
    <name evidence="1" type="ORF">DY000_02063957</name>
</gene>
<proteinExistence type="predicted"/>
<comment type="caution">
    <text evidence="1">The sequence shown here is derived from an EMBL/GenBank/DDBJ whole genome shotgun (WGS) entry which is preliminary data.</text>
</comment>
<evidence type="ECO:0000313" key="1">
    <source>
        <dbReference type="EMBL" id="KAF3519323.1"/>
    </source>
</evidence>
<evidence type="ECO:0000313" key="2">
    <source>
        <dbReference type="Proteomes" id="UP000266723"/>
    </source>
</evidence>
<reference evidence="1 2" key="1">
    <citation type="journal article" date="2020" name="BMC Genomics">
        <title>Intraspecific diversification of the crop wild relative Brassica cretica Lam. using demographic model selection.</title>
        <authorList>
            <person name="Kioukis A."/>
            <person name="Michalopoulou V.A."/>
            <person name="Briers L."/>
            <person name="Pirintsos S."/>
            <person name="Studholme D.J."/>
            <person name="Pavlidis P."/>
            <person name="Sarris P.F."/>
        </authorList>
    </citation>
    <scope>NUCLEOTIDE SEQUENCE [LARGE SCALE GENOMIC DNA]</scope>
    <source>
        <strain evidence="2">cv. PFS-1207/04</strain>
    </source>
</reference>
<dbReference type="EMBL" id="QGKV02001556">
    <property type="protein sequence ID" value="KAF3519323.1"/>
    <property type="molecule type" value="Genomic_DNA"/>
</dbReference>
<keyword evidence="2" id="KW-1185">Reference proteome</keyword>
<accession>A0ABQ7AZC3</accession>
<name>A0ABQ7AZC3_BRACR</name>